<feature type="transmembrane region" description="Helical" evidence="18">
    <location>
        <begin position="50"/>
        <end position="71"/>
    </location>
</feature>
<feature type="binding site" description="axial binding residue" evidence="17">
    <location>
        <position position="66"/>
    </location>
    <ligand>
        <name>heme</name>
        <dbReference type="ChEBI" id="CHEBI:30413"/>
        <note>ligand shared with second transmembrane subunit</note>
    </ligand>
    <ligandPart>
        <name>Fe</name>
        <dbReference type="ChEBI" id="CHEBI:18248"/>
    </ligandPart>
</feature>
<proteinExistence type="predicted"/>
<dbReference type="InterPro" id="IPR034804">
    <property type="entry name" value="SQR/QFR_C/D"/>
</dbReference>
<keyword evidence="20" id="KW-1185">Reference proteome</keyword>
<evidence type="ECO:0000256" key="1">
    <source>
        <dbReference type="ARBA" id="ARBA00004050"/>
    </source>
</evidence>
<keyword evidence="9 17" id="KW-0349">Heme</keyword>
<dbReference type="GO" id="GO:0046872">
    <property type="term" value="F:metal ion binding"/>
    <property type="evidence" value="ECO:0007669"/>
    <property type="project" value="UniProtKB-KW"/>
</dbReference>
<dbReference type="RefSeq" id="WP_123401093.1">
    <property type="nucleotide sequence ID" value="NZ_RJVI01000002.1"/>
</dbReference>
<evidence type="ECO:0000256" key="7">
    <source>
        <dbReference type="ARBA" id="ARBA00022519"/>
    </source>
</evidence>
<evidence type="ECO:0000256" key="13">
    <source>
        <dbReference type="ARBA" id="ARBA00022989"/>
    </source>
</evidence>
<evidence type="ECO:0000313" key="19">
    <source>
        <dbReference type="EMBL" id="ROR32116.1"/>
    </source>
</evidence>
<gene>
    <name evidence="19" type="ORF">EDC57_1307</name>
</gene>
<dbReference type="Pfam" id="PF01127">
    <property type="entry name" value="Sdh_cyt"/>
    <property type="match status" value="1"/>
</dbReference>
<comment type="subcellular location">
    <subcellularLocation>
        <location evidence="2">Cell inner membrane</location>
        <topology evidence="2">Multi-pass membrane protein</topology>
    </subcellularLocation>
</comment>
<comment type="function">
    <text evidence="1">Membrane-anchoring subunit of succinate dehydrogenase (SDH).</text>
</comment>
<dbReference type="Gene3D" id="1.20.1300.10">
    <property type="entry name" value="Fumarate reductase/succinate dehydrogenase, transmembrane subunit"/>
    <property type="match status" value="1"/>
</dbReference>
<evidence type="ECO:0000256" key="18">
    <source>
        <dbReference type="SAM" id="Phobius"/>
    </source>
</evidence>
<dbReference type="AlphaFoldDB" id="A0A3N1XZU8"/>
<dbReference type="OrthoDB" id="5612767at2"/>
<keyword evidence="15 18" id="KW-0472">Membrane</keyword>
<dbReference type="PIRSF" id="PIRSF000169">
    <property type="entry name" value="SDH_D"/>
    <property type="match status" value="1"/>
</dbReference>
<name>A0A3N1XZU8_9GAMM</name>
<keyword evidence="8" id="KW-0816">Tricarboxylic acid cycle</keyword>
<keyword evidence="14 17" id="KW-0408">Iron</keyword>
<evidence type="ECO:0000256" key="10">
    <source>
        <dbReference type="ARBA" id="ARBA00022692"/>
    </source>
</evidence>
<evidence type="ECO:0000256" key="15">
    <source>
        <dbReference type="ARBA" id="ARBA00023136"/>
    </source>
</evidence>
<comment type="pathway">
    <text evidence="3">Carbohydrate metabolism; tricarboxylic acid cycle.</text>
</comment>
<comment type="cofactor">
    <cofactor evidence="17">
        <name>heme</name>
        <dbReference type="ChEBI" id="CHEBI:30413"/>
    </cofactor>
    <text evidence="17">The heme is bound between the two transmembrane subunits.</text>
</comment>
<reference evidence="19 20" key="1">
    <citation type="submission" date="2018-11" db="EMBL/GenBank/DDBJ databases">
        <title>Genomic Encyclopedia of Type Strains, Phase IV (KMG-IV): sequencing the most valuable type-strain genomes for metagenomic binning, comparative biology and taxonomic classification.</title>
        <authorList>
            <person name="Goeker M."/>
        </authorList>
    </citation>
    <scope>NUCLEOTIDE SEQUENCE [LARGE SCALE GENOMIC DNA]</scope>
    <source>
        <strain evidence="19 20">DSM 100275</strain>
    </source>
</reference>
<dbReference type="PANTHER" id="PTHR38689:SF1">
    <property type="entry name" value="SUCCINATE DEHYDROGENASE HYDROPHOBIC MEMBRANE ANCHOR SUBUNIT"/>
    <property type="match status" value="1"/>
</dbReference>
<dbReference type="GO" id="GO:0020037">
    <property type="term" value="F:heme binding"/>
    <property type="evidence" value="ECO:0007669"/>
    <property type="project" value="InterPro"/>
</dbReference>
<keyword evidence="13 18" id="KW-1133">Transmembrane helix</keyword>
<evidence type="ECO:0000256" key="4">
    <source>
        <dbReference type="ARBA" id="ARBA00019425"/>
    </source>
</evidence>
<keyword evidence="7" id="KW-0997">Cell inner membrane</keyword>
<keyword evidence="10 18" id="KW-0812">Transmembrane</keyword>
<keyword evidence="11 17" id="KW-0479">Metal-binding</keyword>
<feature type="transmembrane region" description="Helical" evidence="18">
    <location>
        <begin position="12"/>
        <end position="30"/>
    </location>
</feature>
<evidence type="ECO:0000256" key="5">
    <source>
        <dbReference type="ARBA" id="ARBA00022448"/>
    </source>
</evidence>
<evidence type="ECO:0000256" key="17">
    <source>
        <dbReference type="PIRSR" id="PIRSR000169-2"/>
    </source>
</evidence>
<organism evidence="19 20">
    <name type="scientific">Inmirania thermothiophila</name>
    <dbReference type="NCBI Taxonomy" id="1750597"/>
    <lineage>
        <taxon>Bacteria</taxon>
        <taxon>Pseudomonadati</taxon>
        <taxon>Pseudomonadota</taxon>
        <taxon>Gammaproteobacteria</taxon>
        <taxon>Chromatiales</taxon>
        <taxon>Ectothiorhodospiraceae</taxon>
        <taxon>Inmirania</taxon>
    </lineage>
</organism>
<dbReference type="Proteomes" id="UP000276634">
    <property type="component" value="Unassembled WGS sequence"/>
</dbReference>
<keyword evidence="6" id="KW-1003">Cell membrane</keyword>
<dbReference type="NCBIfam" id="TIGR02968">
    <property type="entry name" value="succ_dehyd_anc"/>
    <property type="match status" value="1"/>
</dbReference>
<evidence type="ECO:0000256" key="3">
    <source>
        <dbReference type="ARBA" id="ARBA00005163"/>
    </source>
</evidence>
<dbReference type="UniPathway" id="UPA00223"/>
<accession>A0A3N1XZU8</accession>
<dbReference type="InterPro" id="IPR000701">
    <property type="entry name" value="SuccDH_FuR_B_TM-su"/>
</dbReference>
<sequence length="112" mass="12143">MSRRAAGLRAWVSQRVTAVYLAVYLVYLGLRFVGGGPETYAEWKAWAGDPAVAVFAGLFFVSLLLHAWVGVRDVIMDYVWNAGARFAALAVLGLVLVAYGIWAARILIVAGL</sequence>
<dbReference type="EMBL" id="RJVI01000002">
    <property type="protein sequence ID" value="ROR32116.1"/>
    <property type="molecule type" value="Genomic_DNA"/>
</dbReference>
<dbReference type="CDD" id="cd03494">
    <property type="entry name" value="SQR_TypeC_SdhD"/>
    <property type="match status" value="1"/>
</dbReference>
<dbReference type="PANTHER" id="PTHR38689">
    <property type="entry name" value="SUCCINATE DEHYDROGENASE HYDROPHOBIC MEMBRANE ANCHOR SUBUNIT"/>
    <property type="match status" value="1"/>
</dbReference>
<dbReference type="InterPro" id="IPR014312">
    <property type="entry name" value="Succ_DH_anchor"/>
</dbReference>
<dbReference type="GO" id="GO:0006099">
    <property type="term" value="P:tricarboxylic acid cycle"/>
    <property type="evidence" value="ECO:0007669"/>
    <property type="project" value="UniProtKB-UniPathway"/>
</dbReference>
<evidence type="ECO:0000256" key="14">
    <source>
        <dbReference type="ARBA" id="ARBA00023004"/>
    </source>
</evidence>
<evidence type="ECO:0000256" key="8">
    <source>
        <dbReference type="ARBA" id="ARBA00022532"/>
    </source>
</evidence>
<keyword evidence="5" id="KW-0813">Transport</keyword>
<dbReference type="SUPFAM" id="SSF81343">
    <property type="entry name" value="Fumarate reductase respiratory complex transmembrane subunits"/>
    <property type="match status" value="1"/>
</dbReference>
<evidence type="ECO:0000256" key="12">
    <source>
        <dbReference type="ARBA" id="ARBA00022982"/>
    </source>
</evidence>
<evidence type="ECO:0000256" key="11">
    <source>
        <dbReference type="ARBA" id="ARBA00022723"/>
    </source>
</evidence>
<feature type="transmembrane region" description="Helical" evidence="18">
    <location>
        <begin position="83"/>
        <end position="108"/>
    </location>
</feature>
<evidence type="ECO:0000256" key="9">
    <source>
        <dbReference type="ARBA" id="ARBA00022617"/>
    </source>
</evidence>
<keyword evidence="12" id="KW-0249">Electron transport</keyword>
<comment type="caution">
    <text evidence="19">The sequence shown here is derived from an EMBL/GenBank/DDBJ whole genome shotgun (WGS) entry which is preliminary data.</text>
</comment>
<evidence type="ECO:0000256" key="2">
    <source>
        <dbReference type="ARBA" id="ARBA00004429"/>
    </source>
</evidence>
<dbReference type="GO" id="GO:0005886">
    <property type="term" value="C:plasma membrane"/>
    <property type="evidence" value="ECO:0007669"/>
    <property type="project" value="UniProtKB-SubCell"/>
</dbReference>
<dbReference type="GO" id="GO:0017004">
    <property type="term" value="P:cytochrome complex assembly"/>
    <property type="evidence" value="ECO:0007669"/>
    <property type="project" value="TreeGrafter"/>
</dbReference>
<protein>
    <recommendedName>
        <fullName evidence="4">Succinate dehydrogenase hydrophobic membrane anchor subunit</fullName>
    </recommendedName>
</protein>
<evidence type="ECO:0000256" key="6">
    <source>
        <dbReference type="ARBA" id="ARBA00022475"/>
    </source>
</evidence>
<feature type="binding site" evidence="16">
    <location>
        <position position="78"/>
    </location>
    <ligand>
        <name>a ubiquinone</name>
        <dbReference type="ChEBI" id="CHEBI:16389"/>
    </ligand>
</feature>
<evidence type="ECO:0000256" key="16">
    <source>
        <dbReference type="PIRSR" id="PIRSR000169-1"/>
    </source>
</evidence>
<evidence type="ECO:0000313" key="20">
    <source>
        <dbReference type="Proteomes" id="UP000276634"/>
    </source>
</evidence>
<dbReference type="GO" id="GO:0009055">
    <property type="term" value="F:electron transfer activity"/>
    <property type="evidence" value="ECO:0007669"/>
    <property type="project" value="TreeGrafter"/>
</dbReference>